<dbReference type="Proteomes" id="UP000062398">
    <property type="component" value="Chromosome"/>
</dbReference>
<dbReference type="EMBL" id="CP012174">
    <property type="protein sequence ID" value="AKV79046.1"/>
    <property type="molecule type" value="Genomic_DNA"/>
</dbReference>
<keyword evidence="1" id="KW-0472">Membrane</keyword>
<feature type="transmembrane region" description="Helical" evidence="1">
    <location>
        <begin position="43"/>
        <end position="64"/>
    </location>
</feature>
<evidence type="ECO:0000313" key="6">
    <source>
        <dbReference type="EMBL" id="AKV81291.1"/>
    </source>
</evidence>
<dbReference type="GeneID" id="91756063"/>
<dbReference type="EMBL" id="CP008822">
    <property type="protein sequence ID" value="AIM27700.1"/>
    <property type="molecule type" value="Genomic_DNA"/>
</dbReference>
<dbReference type="Proteomes" id="UP000062475">
    <property type="component" value="Chromosome"/>
</dbReference>
<feature type="transmembrane region" description="Helical" evidence="1">
    <location>
        <begin position="161"/>
        <end position="179"/>
    </location>
</feature>
<dbReference type="EMBL" id="CP012173">
    <property type="protein sequence ID" value="AKV76795.1"/>
    <property type="molecule type" value="Genomic_DNA"/>
</dbReference>
<feature type="transmembrane region" description="Helical" evidence="1">
    <location>
        <begin position="133"/>
        <end position="155"/>
    </location>
</feature>
<organism evidence="2 8">
    <name type="scientific">Metallosphaera sedula</name>
    <dbReference type="NCBI Taxonomy" id="43687"/>
    <lineage>
        <taxon>Archaea</taxon>
        <taxon>Thermoproteota</taxon>
        <taxon>Thermoprotei</taxon>
        <taxon>Sulfolobales</taxon>
        <taxon>Sulfolobaceae</taxon>
        <taxon>Metallosphaera</taxon>
    </lineage>
</organism>
<accession>A0A088E8R5</accession>
<evidence type="ECO:0000313" key="11">
    <source>
        <dbReference type="Proteomes" id="UP000062398"/>
    </source>
</evidence>
<evidence type="ECO:0000313" key="9">
    <source>
        <dbReference type="Proteomes" id="UP000056255"/>
    </source>
</evidence>
<evidence type="ECO:0000256" key="1">
    <source>
        <dbReference type="SAM" id="Phobius"/>
    </source>
</evidence>
<evidence type="ECO:0000313" key="13">
    <source>
        <dbReference type="Proteomes" id="UP000068832"/>
    </source>
</evidence>
<dbReference type="PATRIC" id="fig|43687.5.peg.1692"/>
<dbReference type="AlphaFoldDB" id="A0A088E8R5"/>
<keyword evidence="1" id="KW-1133">Transmembrane helix</keyword>
<evidence type="ECO:0000313" key="8">
    <source>
        <dbReference type="Proteomes" id="UP000029084"/>
    </source>
</evidence>
<evidence type="ECO:0000313" key="12">
    <source>
        <dbReference type="Proteomes" id="UP000062475"/>
    </source>
</evidence>
<evidence type="ECO:0000313" key="7">
    <source>
        <dbReference type="EMBL" id="AKV83529.1"/>
    </source>
</evidence>
<reference evidence="2 8" key="1">
    <citation type="journal article" date="2014" name="J. Bacteriol.">
        <title>Role of an Archaeal PitA Transporter in the Copper and Arsenic Resistance of Metallosphaera sedula, an Extreme Thermoacidophile.</title>
        <authorList>
            <person name="McCarthy S."/>
            <person name="Ai C."/>
            <person name="Wheaton G."/>
            <person name="Tevatia R."/>
            <person name="Eckrich V."/>
            <person name="Kelly R."/>
            <person name="Blum P."/>
        </authorList>
    </citation>
    <scope>NUCLEOTIDE SEQUENCE [LARGE SCALE GENOMIC DNA]</scope>
    <source>
        <strain evidence="2 8">CuR1</strain>
    </source>
</reference>
<name>A0A088E8R5_9CREN</name>
<dbReference type="Proteomes" id="UP000029084">
    <property type="component" value="Chromosome"/>
</dbReference>
<evidence type="ECO:0000313" key="5">
    <source>
        <dbReference type="EMBL" id="AKV79046.1"/>
    </source>
</evidence>
<protein>
    <submittedName>
        <fullName evidence="2">Uncharacterized protein</fullName>
    </submittedName>
</protein>
<dbReference type="Proteomes" id="UP000056255">
    <property type="component" value="Chromosome"/>
</dbReference>
<reference evidence="10 11" key="2">
    <citation type="journal article" date="2015" name="Genome Announc.">
        <title>Complete Genome Sequences of Evolved Arsenate-Resistant Metallosphaera sedula Strains.</title>
        <authorList>
            <person name="Ai C."/>
            <person name="McCarthy S."/>
            <person name="Schackwitz W."/>
            <person name="Martin J."/>
            <person name="Lipzen A."/>
            <person name="Blum P."/>
        </authorList>
    </citation>
    <scope>NUCLEOTIDE SEQUENCE [LARGE SCALE GENOMIC DNA]</scope>
    <source>
        <strain evidence="5 11">ARS120-1</strain>
        <strain evidence="6 10">ARS120-2</strain>
        <strain evidence="3 13">ARS50-1</strain>
        <strain evidence="4 12">ARS50-2</strain>
    </source>
</reference>
<dbReference type="EMBL" id="CP012176">
    <property type="protein sequence ID" value="AKV83529.1"/>
    <property type="molecule type" value="Genomic_DNA"/>
</dbReference>
<evidence type="ECO:0000313" key="10">
    <source>
        <dbReference type="Proteomes" id="UP000061362"/>
    </source>
</evidence>
<dbReference type="EMBL" id="CP012172">
    <property type="protein sequence ID" value="AKV74556.1"/>
    <property type="molecule type" value="Genomic_DNA"/>
</dbReference>
<reference evidence="7 9" key="3">
    <citation type="submission" date="2015-07" db="EMBL/GenBank/DDBJ databases">
        <title>Physiological, transcriptional responses and genome re-sequencing of acid resistant extremely thermoacidophilic Metallosphaera sedula SARC-M1.</title>
        <authorList>
            <person name="Ai C."/>
            <person name="McCarthy S."/>
            <person name="Eckrich V."/>
            <person name="Rudrappa D."/>
            <person name="Qiu G."/>
            <person name="Blum P."/>
        </authorList>
    </citation>
    <scope>NUCLEOTIDE SEQUENCE [LARGE SCALE GENOMIC DNA]</scope>
    <source>
        <strain evidence="7 9">SARC-M1</strain>
    </source>
</reference>
<evidence type="ECO:0000313" key="2">
    <source>
        <dbReference type="EMBL" id="AIM27700.1"/>
    </source>
</evidence>
<evidence type="ECO:0000313" key="4">
    <source>
        <dbReference type="EMBL" id="AKV76795.1"/>
    </source>
</evidence>
<sequence precursor="true">MINVIGILVTVGLIAIAHGLEPDHISSARLVKKSRKLVEMAVFHSAGFALIAVPISLVLIYFSYAKAEIEVASDLVGIIFGVLLLVSGIFGMEFEVEPKSTGLLQGMFNVTPSKIVTIILAMNTGSIPLGAGVIAWFAVVTSLSIILVGVITLRVPRNLDRVLDVIIGTITIAFFIFLLSER</sequence>
<keyword evidence="1" id="KW-0812">Transmembrane</keyword>
<dbReference type="Proteomes" id="UP000061362">
    <property type="component" value="Chromosome"/>
</dbReference>
<dbReference type="RefSeq" id="WP_012021503.1">
    <property type="nucleotide sequence ID" value="NZ_AP019770.1"/>
</dbReference>
<dbReference type="Proteomes" id="UP000068832">
    <property type="component" value="Chromosome"/>
</dbReference>
<dbReference type="OMA" id="IANVRIF"/>
<proteinExistence type="predicted"/>
<feature type="transmembrane region" description="Helical" evidence="1">
    <location>
        <begin position="71"/>
        <end position="90"/>
    </location>
</feature>
<evidence type="ECO:0000313" key="3">
    <source>
        <dbReference type="EMBL" id="AKV74556.1"/>
    </source>
</evidence>
<dbReference type="EMBL" id="CP012175">
    <property type="protein sequence ID" value="AKV81291.1"/>
    <property type="molecule type" value="Genomic_DNA"/>
</dbReference>
<gene>
    <name evidence="2" type="ORF">HA72_1561</name>
    <name evidence="3" type="ORF">MsedA_1583</name>
    <name evidence="4" type="ORF">MsedB_1585</name>
    <name evidence="5" type="ORF">MsedC_1583</name>
    <name evidence="6" type="ORF">MsedD_1584</name>
    <name evidence="7" type="ORF">MsedE_1588</name>
</gene>